<dbReference type="Pfam" id="PF20247">
    <property type="entry name" value="DUF6602"/>
    <property type="match status" value="1"/>
</dbReference>
<evidence type="ECO:0000259" key="1">
    <source>
        <dbReference type="Pfam" id="PF20247"/>
    </source>
</evidence>
<sequence>MVSKQQSDNALSTLLDEKIRSFVASFIESSRRLFVDEQGTLVHSLEFGVYRERIVGDFLKLFTPERMGLDTGFVVNSNGRISTQCDIIIYDKTVTPLIRDDQFQRFFPIESVCAVGEIKSHMSLTELKKALRKLAKLKSLRDSLYEPSYSYTLKSGGIHGSTFEPERDELDQIFTFLICESFKFNVQHHLQDIVNCYNEELPNHPFCHRHNIILSLHDGMLAYLHPNGSIFQFPSHLLTLIDENGSRSSQALRLKHRLILPVEEQSIEHLRHFCTLFHQGLTTVSVLYPDMGRYIQSREDVVFIDLEQEY</sequence>
<dbReference type="Proteomes" id="UP000198675">
    <property type="component" value="Chromosome I"/>
</dbReference>
<organism evidence="2 3">
    <name type="scientific">Pseudomonas sihuiensis</name>
    <dbReference type="NCBI Taxonomy" id="1274359"/>
    <lineage>
        <taxon>Bacteria</taxon>
        <taxon>Pseudomonadati</taxon>
        <taxon>Pseudomonadota</taxon>
        <taxon>Gammaproteobacteria</taxon>
        <taxon>Pseudomonadales</taxon>
        <taxon>Pseudomonadaceae</taxon>
        <taxon>Pseudomonas</taxon>
    </lineage>
</organism>
<accession>A0A1H2M1R9</accession>
<keyword evidence="3" id="KW-1185">Reference proteome</keyword>
<protein>
    <recommendedName>
        <fullName evidence="1">DUF6602 domain-containing protein</fullName>
    </recommendedName>
</protein>
<dbReference type="AlphaFoldDB" id="A0A1H2M1R9"/>
<evidence type="ECO:0000313" key="3">
    <source>
        <dbReference type="Proteomes" id="UP000198675"/>
    </source>
</evidence>
<evidence type="ECO:0000313" key="2">
    <source>
        <dbReference type="EMBL" id="SDU87203.1"/>
    </source>
</evidence>
<dbReference type="EMBL" id="LT629797">
    <property type="protein sequence ID" value="SDU87203.1"/>
    <property type="molecule type" value="Genomic_DNA"/>
</dbReference>
<gene>
    <name evidence="2" type="ORF">SAMN05216363_2637</name>
</gene>
<reference evidence="3" key="1">
    <citation type="submission" date="2016-10" db="EMBL/GenBank/DDBJ databases">
        <authorList>
            <person name="Varghese N."/>
            <person name="Submissions S."/>
        </authorList>
    </citation>
    <scope>NUCLEOTIDE SEQUENCE [LARGE SCALE GENOMIC DNA]</scope>
    <source>
        <strain evidence="3">KCTC 32246</strain>
    </source>
</reference>
<dbReference type="CDD" id="cd21173">
    <property type="entry name" value="NucC-like"/>
    <property type="match status" value="1"/>
</dbReference>
<name>A0A1H2M1R9_9PSED</name>
<dbReference type="RefSeq" id="WP_092377196.1">
    <property type="nucleotide sequence ID" value="NZ_LT629797.1"/>
</dbReference>
<feature type="domain" description="DUF6602" evidence="1">
    <location>
        <begin position="40"/>
        <end position="140"/>
    </location>
</feature>
<dbReference type="InterPro" id="IPR046537">
    <property type="entry name" value="DUF6602"/>
</dbReference>
<proteinExistence type="predicted"/>